<protein>
    <submittedName>
        <fullName evidence="1">Uncharacterized protein</fullName>
    </submittedName>
</protein>
<gene>
    <name evidence="1" type="ORF">NS226_02105</name>
</gene>
<sequence length="85" mass="8892">MARNVGVSPATREGVQPGKRHGLFLAVRALGASMALASTALADEIPRACQDVGFGCAVMALVIECFKATNQGIEVKVENSPIGHW</sequence>
<dbReference type="Proteomes" id="UP000078272">
    <property type="component" value="Unassembled WGS sequence"/>
</dbReference>
<dbReference type="STRING" id="401562.NS365_10880"/>
<dbReference type="AlphaFoldDB" id="A0A175RC42"/>
<dbReference type="EMBL" id="LDPZ01000005">
    <property type="protein sequence ID" value="KTQ97933.1"/>
    <property type="molecule type" value="Genomic_DNA"/>
</dbReference>
<organism evidence="1 2">
    <name type="scientific">Aureimonas ureilytica</name>
    <dbReference type="NCBI Taxonomy" id="401562"/>
    <lineage>
        <taxon>Bacteria</taxon>
        <taxon>Pseudomonadati</taxon>
        <taxon>Pseudomonadota</taxon>
        <taxon>Alphaproteobacteria</taxon>
        <taxon>Hyphomicrobiales</taxon>
        <taxon>Aurantimonadaceae</taxon>
        <taxon>Aureimonas</taxon>
    </lineage>
</organism>
<evidence type="ECO:0000313" key="2">
    <source>
        <dbReference type="Proteomes" id="UP000078272"/>
    </source>
</evidence>
<reference evidence="1 2" key="1">
    <citation type="journal article" date="2016" name="Front. Microbiol.">
        <title>Genomic Resource of Rice Seed Associated Bacteria.</title>
        <authorList>
            <person name="Midha S."/>
            <person name="Bansal K."/>
            <person name="Sharma S."/>
            <person name="Kumar N."/>
            <person name="Patil P.P."/>
            <person name="Chaudhry V."/>
            <person name="Patil P.B."/>
        </authorList>
    </citation>
    <scope>NUCLEOTIDE SEQUENCE [LARGE SCALE GENOMIC DNA]</scope>
    <source>
        <strain evidence="1 2">NS226</strain>
    </source>
</reference>
<comment type="caution">
    <text evidence="1">The sequence shown here is derived from an EMBL/GenBank/DDBJ whole genome shotgun (WGS) entry which is preliminary data.</text>
</comment>
<proteinExistence type="predicted"/>
<evidence type="ECO:0000313" key="1">
    <source>
        <dbReference type="EMBL" id="KTQ97933.1"/>
    </source>
</evidence>
<name>A0A175RC42_9HYPH</name>
<accession>A0A175RC42</accession>